<feature type="domain" description="Methionyl/Valyl/Leucyl/Isoleucyl-tRNA synthetase anticodon-binding" evidence="17">
    <location>
        <begin position="824"/>
        <end position="971"/>
    </location>
</feature>
<dbReference type="SUPFAM" id="SSF52374">
    <property type="entry name" value="Nucleotidylyl transferase"/>
    <property type="match status" value="1"/>
</dbReference>
<comment type="subcellular location">
    <subcellularLocation>
        <location evidence="2">Cytoplasm</location>
    </subcellularLocation>
    <subcellularLocation>
        <location evidence="1">Mitochondrion</location>
    </subcellularLocation>
</comment>
<reference evidence="18" key="1">
    <citation type="journal article" date="2020" name="Stud. Mycol.">
        <title>101 Dothideomycetes genomes: a test case for predicting lifestyles and emergence of pathogens.</title>
        <authorList>
            <person name="Haridas S."/>
            <person name="Albert R."/>
            <person name="Binder M."/>
            <person name="Bloem J."/>
            <person name="Labutti K."/>
            <person name="Salamov A."/>
            <person name="Andreopoulos B."/>
            <person name="Baker S."/>
            <person name="Barry K."/>
            <person name="Bills G."/>
            <person name="Bluhm B."/>
            <person name="Cannon C."/>
            <person name="Castanera R."/>
            <person name="Culley D."/>
            <person name="Daum C."/>
            <person name="Ezra D."/>
            <person name="Gonzalez J."/>
            <person name="Henrissat B."/>
            <person name="Kuo A."/>
            <person name="Liang C."/>
            <person name="Lipzen A."/>
            <person name="Lutzoni F."/>
            <person name="Magnuson J."/>
            <person name="Mondo S."/>
            <person name="Nolan M."/>
            <person name="Ohm R."/>
            <person name="Pangilinan J."/>
            <person name="Park H.-J."/>
            <person name="Ramirez L."/>
            <person name="Alfaro M."/>
            <person name="Sun H."/>
            <person name="Tritt A."/>
            <person name="Yoshinaga Y."/>
            <person name="Zwiers L.-H."/>
            <person name="Turgeon B."/>
            <person name="Goodwin S."/>
            <person name="Spatafora J."/>
            <person name="Crous P."/>
            <person name="Grigoriev I."/>
        </authorList>
    </citation>
    <scope>NUCLEOTIDE SEQUENCE</scope>
    <source>
        <strain evidence="18">CBS 122367</strain>
    </source>
</reference>
<dbReference type="OrthoDB" id="629407at2759"/>
<evidence type="ECO:0000256" key="8">
    <source>
        <dbReference type="ARBA" id="ARBA00022840"/>
    </source>
</evidence>
<dbReference type="InterPro" id="IPR009080">
    <property type="entry name" value="tRNAsynth_Ia_anticodon-bd"/>
</dbReference>
<proteinExistence type="inferred from homology"/>
<dbReference type="SUPFAM" id="SSF47323">
    <property type="entry name" value="Anticodon-binding domain of a subclass of class I aminoacyl-tRNA synthetases"/>
    <property type="match status" value="1"/>
</dbReference>
<sequence length="1107" mass="124613">MALNASSHNITGEKTGPTSAAPPSLGSDSKKDILAAASAEGTGQSAPGQDGGDQNAGAKVKSAKELEKERKKAEKDAKFKAKKAAQAAQAAASKDNAGAGAAKEKKEKKEKKKEKEVLPEYVEETPKGEKKILKSLDDRERTAYVPKVVESAWSDWWEKEGFFKPEWNTPGFEEGKTNEKGTFVIPIPPPNVTGKLHCGHALATALQDVMVRWHRQKGYTTLFLPGCDHAGISTQSVVEKMLWRREKKTRHDMGRAAFVERTMHWKDEYHDSIVTVLKRMGGSFDWTREAFTMDKNLSAAVTETFVRLHEEGLIYRSNRLVNWCTQLNTALSNLEVQNKELTGRTLLDVPGYERKVEFGVLTHFRYPIDGTEEFIEVATTRPETMLGDTAIAVNPKDERYKHLVGKSAKHPFVDRLLPIIADDYVEADFGTGAVKITPAHDPNDFAMGQRHNLEFINILTDDGKFNQNTGKFEGQKRFDVRYSVVDELTKVGLFVKKEDNPMKVPLCEKSKDVIEPIMKPQWWMKMEGMARKAVEVVESGELKIRPENSEKIYKHWLNNINDWCLSRQLWWGHQIPAYVVSIEEEGPVDETDNERWVTGRTEEEARKKAEAKFPGKNLSLKRDEDVLDTWFSSGLWPFSTLGWPNDTLDMRNLFPTSVLETGWDILFFWVARMVMFSLHLTGKIPFHEVYCHSLIRDSDGRKMSKSLGNVIDPIDIMQGIALQELNDKLKLGNLDPKELKNAEKYQKTAFPQGIPECGADALRMALVGYTTGGGDIAFDVAVIHGYRRFCNKIYQATKYVLGRLGSDFKPRSSITKSGKESLPERWILHKLSIASKKINEHLEKREFSLSTQVAYKYFYEFLCDTYIENSKAIFDEGSAEEKESAAQTLYTAIEGGLLMIHPFMPFLTEELWQRLPRREGDATPSITVAAYPEYREDFDDAKAADEYELLVGCAAALRSLTSEYAIKDSGSTTIQALTDTAHAVLTTPASLPSLRSLAGKTVSSITILSPSDPAPAGCAVFTIGSSATAFLDLKGRIDIDKEIAKAKERLKRNNELVQKLRKLMDEEWENKVSEAVKEGERERLRAAEVEGRNWEGSLGQFERMRIE</sequence>
<protein>
    <recommendedName>
        <fullName evidence="12">Valine--tRNA ligase, mitochondrial</fullName>
        <ecNumber evidence="4">6.1.1.9</ecNumber>
    </recommendedName>
    <alternativeName>
        <fullName evidence="11">Valyl-tRNA synthetase</fullName>
    </alternativeName>
</protein>
<dbReference type="FunFam" id="3.40.50.620:FF:000020">
    <property type="entry name" value="Valine--tRNA ligase, mitochondrial"/>
    <property type="match status" value="1"/>
</dbReference>
<dbReference type="AlphaFoldDB" id="A0A6G1IM40"/>
<dbReference type="InterPro" id="IPR002303">
    <property type="entry name" value="Valyl-tRNA_ligase"/>
</dbReference>
<keyword evidence="8 14" id="KW-0067">ATP-binding</keyword>
<evidence type="ECO:0000256" key="10">
    <source>
        <dbReference type="ARBA" id="ARBA00023146"/>
    </source>
</evidence>
<evidence type="ECO:0000256" key="14">
    <source>
        <dbReference type="RuleBase" id="RU363035"/>
    </source>
</evidence>
<dbReference type="InterPro" id="IPR014729">
    <property type="entry name" value="Rossmann-like_a/b/a_fold"/>
</dbReference>
<dbReference type="GO" id="GO:0002161">
    <property type="term" value="F:aminoacyl-tRNA deacylase activity"/>
    <property type="evidence" value="ECO:0007669"/>
    <property type="project" value="InterPro"/>
</dbReference>
<dbReference type="Gene3D" id="3.90.740.10">
    <property type="entry name" value="Valyl/Leucyl/Isoleucyl-tRNA synthetase, editing domain"/>
    <property type="match status" value="1"/>
</dbReference>
<dbReference type="PROSITE" id="PS00178">
    <property type="entry name" value="AA_TRNA_LIGASE_I"/>
    <property type="match status" value="1"/>
</dbReference>
<accession>A0A6G1IM40</accession>
<evidence type="ECO:0000256" key="2">
    <source>
        <dbReference type="ARBA" id="ARBA00004496"/>
    </source>
</evidence>
<evidence type="ECO:0000256" key="4">
    <source>
        <dbReference type="ARBA" id="ARBA00013169"/>
    </source>
</evidence>
<dbReference type="GO" id="GO:0004832">
    <property type="term" value="F:valine-tRNA ligase activity"/>
    <property type="evidence" value="ECO:0007669"/>
    <property type="project" value="UniProtKB-EC"/>
</dbReference>
<evidence type="ECO:0000256" key="7">
    <source>
        <dbReference type="ARBA" id="ARBA00022741"/>
    </source>
</evidence>
<dbReference type="Gene3D" id="1.10.730.10">
    <property type="entry name" value="Isoleucyl-tRNA Synthetase, Domain 1"/>
    <property type="match status" value="1"/>
</dbReference>
<evidence type="ECO:0000256" key="6">
    <source>
        <dbReference type="ARBA" id="ARBA00022598"/>
    </source>
</evidence>
<evidence type="ECO:0000256" key="15">
    <source>
        <dbReference type="SAM" id="MobiDB-lite"/>
    </source>
</evidence>
<keyword evidence="7 14" id="KW-0547">Nucleotide-binding</keyword>
<dbReference type="EMBL" id="MU005604">
    <property type="protein sequence ID" value="KAF2679314.1"/>
    <property type="molecule type" value="Genomic_DNA"/>
</dbReference>
<dbReference type="CDD" id="cd00817">
    <property type="entry name" value="ValRS_core"/>
    <property type="match status" value="1"/>
</dbReference>
<evidence type="ECO:0000256" key="9">
    <source>
        <dbReference type="ARBA" id="ARBA00022917"/>
    </source>
</evidence>
<dbReference type="EC" id="6.1.1.9" evidence="4"/>
<dbReference type="NCBIfam" id="TIGR00422">
    <property type="entry name" value="valS"/>
    <property type="match status" value="1"/>
</dbReference>
<feature type="compositionally biased region" description="Basic and acidic residues" evidence="15">
    <location>
        <begin position="62"/>
        <end position="79"/>
    </location>
</feature>
<feature type="domain" description="Aminoacyl-tRNA synthetase class Ia" evidence="16">
    <location>
        <begin position="153"/>
        <end position="779"/>
    </location>
</feature>
<dbReference type="InterPro" id="IPR002300">
    <property type="entry name" value="aa-tRNA-synth_Ia"/>
</dbReference>
<evidence type="ECO:0000256" key="11">
    <source>
        <dbReference type="ARBA" id="ARBA00029936"/>
    </source>
</evidence>
<dbReference type="Pfam" id="PF00133">
    <property type="entry name" value="tRNA-synt_1"/>
    <property type="match status" value="1"/>
</dbReference>
<keyword evidence="5" id="KW-0963">Cytoplasm</keyword>
<evidence type="ECO:0000313" key="18">
    <source>
        <dbReference type="EMBL" id="KAF2679314.1"/>
    </source>
</evidence>
<name>A0A6G1IM40_9PLEO</name>
<dbReference type="InterPro" id="IPR001412">
    <property type="entry name" value="aa-tRNA-synth_I_CS"/>
</dbReference>
<dbReference type="GO" id="GO:0005739">
    <property type="term" value="C:mitochondrion"/>
    <property type="evidence" value="ECO:0007669"/>
    <property type="project" value="UniProtKB-SubCell"/>
</dbReference>
<dbReference type="GO" id="GO:0005524">
    <property type="term" value="F:ATP binding"/>
    <property type="evidence" value="ECO:0007669"/>
    <property type="project" value="UniProtKB-KW"/>
</dbReference>
<dbReference type="FunFam" id="3.40.50.620:FF:000078">
    <property type="entry name" value="Valine--tRNA ligase, mitochondrial"/>
    <property type="match status" value="1"/>
</dbReference>
<evidence type="ECO:0000256" key="12">
    <source>
        <dbReference type="ARBA" id="ARBA00040837"/>
    </source>
</evidence>
<feature type="compositionally biased region" description="Basic and acidic residues" evidence="15">
    <location>
        <begin position="102"/>
        <end position="117"/>
    </location>
</feature>
<dbReference type="PRINTS" id="PR00986">
    <property type="entry name" value="TRNASYNTHVAL"/>
</dbReference>
<dbReference type="Pfam" id="PF08264">
    <property type="entry name" value="Anticodon_1"/>
    <property type="match status" value="1"/>
</dbReference>
<evidence type="ECO:0000256" key="13">
    <source>
        <dbReference type="ARBA" id="ARBA00047552"/>
    </source>
</evidence>
<organism evidence="18 19">
    <name type="scientific">Lentithecium fluviatile CBS 122367</name>
    <dbReference type="NCBI Taxonomy" id="1168545"/>
    <lineage>
        <taxon>Eukaryota</taxon>
        <taxon>Fungi</taxon>
        <taxon>Dikarya</taxon>
        <taxon>Ascomycota</taxon>
        <taxon>Pezizomycotina</taxon>
        <taxon>Dothideomycetes</taxon>
        <taxon>Pleosporomycetidae</taxon>
        <taxon>Pleosporales</taxon>
        <taxon>Massarineae</taxon>
        <taxon>Lentitheciaceae</taxon>
        <taxon>Lentithecium</taxon>
    </lineage>
</organism>
<dbReference type="CDD" id="cd07962">
    <property type="entry name" value="Anticodon_Ia_Val"/>
    <property type="match status" value="1"/>
</dbReference>
<dbReference type="InterPro" id="IPR033705">
    <property type="entry name" value="Anticodon_Ia_Val"/>
</dbReference>
<keyword evidence="19" id="KW-1185">Reference proteome</keyword>
<dbReference type="Proteomes" id="UP000799291">
    <property type="component" value="Unassembled WGS sequence"/>
</dbReference>
<feature type="compositionally biased region" description="Polar residues" evidence="15">
    <location>
        <begin position="1"/>
        <end position="18"/>
    </location>
</feature>
<dbReference type="HAMAP" id="MF_02004">
    <property type="entry name" value="Val_tRNA_synth_type1"/>
    <property type="match status" value="1"/>
</dbReference>
<evidence type="ECO:0000256" key="1">
    <source>
        <dbReference type="ARBA" id="ARBA00004173"/>
    </source>
</evidence>
<gene>
    <name evidence="18" type="ORF">K458DRAFT_314550</name>
</gene>
<keyword evidence="6 14" id="KW-0436">Ligase</keyword>
<comment type="similarity">
    <text evidence="3 14">Belongs to the class-I aminoacyl-tRNA synthetase family.</text>
</comment>
<feature type="compositionally biased region" description="Low complexity" evidence="15">
    <location>
        <begin position="84"/>
        <end position="101"/>
    </location>
</feature>
<dbReference type="SUPFAM" id="SSF50677">
    <property type="entry name" value="ValRS/IleRS/LeuRS editing domain"/>
    <property type="match status" value="1"/>
</dbReference>
<evidence type="ECO:0000259" key="16">
    <source>
        <dbReference type="Pfam" id="PF00133"/>
    </source>
</evidence>
<keyword evidence="9 14" id="KW-0648">Protein biosynthesis</keyword>
<evidence type="ECO:0000256" key="3">
    <source>
        <dbReference type="ARBA" id="ARBA00005594"/>
    </source>
</evidence>
<keyword evidence="10 14" id="KW-0030">Aminoacyl-tRNA synthetase</keyword>
<dbReference type="InterPro" id="IPR013155">
    <property type="entry name" value="M/V/L/I-tRNA-synth_anticd-bd"/>
</dbReference>
<dbReference type="Gene3D" id="3.40.50.620">
    <property type="entry name" value="HUPs"/>
    <property type="match status" value="2"/>
</dbReference>
<dbReference type="PANTHER" id="PTHR11946">
    <property type="entry name" value="VALYL-TRNA SYNTHETASES"/>
    <property type="match status" value="1"/>
</dbReference>
<dbReference type="GO" id="GO:0006438">
    <property type="term" value="P:valyl-tRNA aminoacylation"/>
    <property type="evidence" value="ECO:0007669"/>
    <property type="project" value="InterPro"/>
</dbReference>
<evidence type="ECO:0000256" key="5">
    <source>
        <dbReference type="ARBA" id="ARBA00022490"/>
    </source>
</evidence>
<dbReference type="NCBIfam" id="NF004349">
    <property type="entry name" value="PRK05729.1"/>
    <property type="match status" value="1"/>
</dbReference>
<dbReference type="InterPro" id="IPR009008">
    <property type="entry name" value="Val/Leu/Ile-tRNA-synth_edit"/>
</dbReference>
<dbReference type="FunFam" id="3.90.740.10:FF:000005">
    <property type="entry name" value="Valine--tRNA ligase, mitochondrial"/>
    <property type="match status" value="1"/>
</dbReference>
<feature type="region of interest" description="Disordered" evidence="15">
    <location>
        <begin position="1"/>
        <end position="117"/>
    </location>
</feature>
<dbReference type="PANTHER" id="PTHR11946:SF109">
    <property type="entry name" value="VALINE--TRNA LIGASE"/>
    <property type="match status" value="1"/>
</dbReference>
<dbReference type="GO" id="GO:0005829">
    <property type="term" value="C:cytosol"/>
    <property type="evidence" value="ECO:0007669"/>
    <property type="project" value="TreeGrafter"/>
</dbReference>
<evidence type="ECO:0000313" key="19">
    <source>
        <dbReference type="Proteomes" id="UP000799291"/>
    </source>
</evidence>
<comment type="catalytic activity">
    <reaction evidence="13">
        <text>tRNA(Val) + L-valine + ATP = L-valyl-tRNA(Val) + AMP + diphosphate</text>
        <dbReference type="Rhea" id="RHEA:10704"/>
        <dbReference type="Rhea" id="RHEA-COMP:9672"/>
        <dbReference type="Rhea" id="RHEA-COMP:9708"/>
        <dbReference type="ChEBI" id="CHEBI:30616"/>
        <dbReference type="ChEBI" id="CHEBI:33019"/>
        <dbReference type="ChEBI" id="CHEBI:57762"/>
        <dbReference type="ChEBI" id="CHEBI:78442"/>
        <dbReference type="ChEBI" id="CHEBI:78537"/>
        <dbReference type="ChEBI" id="CHEBI:456215"/>
        <dbReference type="EC" id="6.1.1.9"/>
    </reaction>
</comment>
<evidence type="ECO:0000259" key="17">
    <source>
        <dbReference type="Pfam" id="PF08264"/>
    </source>
</evidence>
<dbReference type="FunFam" id="1.10.730.10:FF:000009">
    <property type="entry name" value="Valine--tRNA ligase, mitochondrial"/>
    <property type="match status" value="1"/>
</dbReference>